<dbReference type="InterPro" id="IPR050109">
    <property type="entry name" value="HTH-type_TetR-like_transc_reg"/>
</dbReference>
<dbReference type="PRINTS" id="PR00455">
    <property type="entry name" value="HTHTETR"/>
</dbReference>
<accession>A0A9X3UKA9</accession>
<dbReference type="SUPFAM" id="SSF46689">
    <property type="entry name" value="Homeodomain-like"/>
    <property type="match status" value="1"/>
</dbReference>
<evidence type="ECO:0000313" key="5">
    <source>
        <dbReference type="Proteomes" id="UP001151234"/>
    </source>
</evidence>
<dbReference type="GO" id="GO:0000976">
    <property type="term" value="F:transcription cis-regulatory region binding"/>
    <property type="evidence" value="ECO:0007669"/>
    <property type="project" value="TreeGrafter"/>
</dbReference>
<proteinExistence type="predicted"/>
<dbReference type="PANTHER" id="PTHR30055:SF200">
    <property type="entry name" value="HTH-TYPE TRANSCRIPTIONAL REPRESSOR BDCR"/>
    <property type="match status" value="1"/>
</dbReference>
<evidence type="ECO:0000259" key="3">
    <source>
        <dbReference type="PROSITE" id="PS50977"/>
    </source>
</evidence>
<dbReference type="Gene3D" id="1.10.357.10">
    <property type="entry name" value="Tetracycline Repressor, domain 2"/>
    <property type="match status" value="1"/>
</dbReference>
<sequence length="198" mass="21394">MPRDGEKTRTHILKTANVMFYADGIRATGVDAIAEKAGVTKRTLYYHFRSKDDLIAHYLQSRDAPNLAVFQAWFAETGGDMATRVEVLFTRLAEAGRRVKWRGCAFLRTAGELANMPGHPAIKAASEHKKRIEVWLADEFAAASLEEPQVLARQVALLMDGAFAVTLVHHDAAYFEAAGRAAAALISGAGSGDGGAAH</sequence>
<dbReference type="EMBL" id="JAPJZI010000001">
    <property type="protein sequence ID" value="MDA5399917.1"/>
    <property type="molecule type" value="Genomic_DNA"/>
</dbReference>
<dbReference type="SUPFAM" id="SSF48498">
    <property type="entry name" value="Tetracyclin repressor-like, C-terminal domain"/>
    <property type="match status" value="1"/>
</dbReference>
<dbReference type="InterPro" id="IPR036271">
    <property type="entry name" value="Tet_transcr_reg_TetR-rel_C_sf"/>
</dbReference>
<comment type="caution">
    <text evidence="4">The sequence shown here is derived from an EMBL/GenBank/DDBJ whole genome shotgun (WGS) entry which is preliminary data.</text>
</comment>
<evidence type="ECO:0000256" key="1">
    <source>
        <dbReference type="ARBA" id="ARBA00023125"/>
    </source>
</evidence>
<dbReference type="AlphaFoldDB" id="A0A9X3UKA9"/>
<dbReference type="Pfam" id="PF00440">
    <property type="entry name" value="TetR_N"/>
    <property type="match status" value="1"/>
</dbReference>
<dbReference type="PROSITE" id="PS50977">
    <property type="entry name" value="HTH_TETR_2"/>
    <property type="match status" value="1"/>
</dbReference>
<reference evidence="4" key="1">
    <citation type="submission" date="2022-11" db="EMBL/GenBank/DDBJ databases">
        <title>Draft genome sequence of Hoeflea poritis E7-10 and Hoeflea prorocentri PM5-8, separated from scleractinian coral Porites lutea and marine dinoflagellate.</title>
        <authorList>
            <person name="Zhang G."/>
            <person name="Wei Q."/>
            <person name="Cai L."/>
        </authorList>
    </citation>
    <scope>NUCLEOTIDE SEQUENCE</scope>
    <source>
        <strain evidence="4">PM5-8</strain>
    </source>
</reference>
<feature type="DNA-binding region" description="H-T-H motif" evidence="2">
    <location>
        <begin position="29"/>
        <end position="48"/>
    </location>
</feature>
<dbReference type="Proteomes" id="UP001151234">
    <property type="component" value="Unassembled WGS sequence"/>
</dbReference>
<protein>
    <submittedName>
        <fullName evidence="4">Helix-turn-helix domain containing protein</fullName>
    </submittedName>
</protein>
<feature type="domain" description="HTH tetR-type" evidence="3">
    <location>
        <begin position="6"/>
        <end position="66"/>
    </location>
</feature>
<dbReference type="InterPro" id="IPR001647">
    <property type="entry name" value="HTH_TetR"/>
</dbReference>
<dbReference type="RefSeq" id="WP_267991330.1">
    <property type="nucleotide sequence ID" value="NZ_JAPJZI010000001.1"/>
</dbReference>
<name>A0A9X3UKA9_9HYPH</name>
<keyword evidence="5" id="KW-1185">Reference proteome</keyword>
<dbReference type="GO" id="GO:0003700">
    <property type="term" value="F:DNA-binding transcription factor activity"/>
    <property type="evidence" value="ECO:0007669"/>
    <property type="project" value="TreeGrafter"/>
</dbReference>
<dbReference type="PANTHER" id="PTHR30055">
    <property type="entry name" value="HTH-TYPE TRANSCRIPTIONAL REGULATOR RUTR"/>
    <property type="match status" value="1"/>
</dbReference>
<dbReference type="InterPro" id="IPR009057">
    <property type="entry name" value="Homeodomain-like_sf"/>
</dbReference>
<evidence type="ECO:0000256" key="2">
    <source>
        <dbReference type="PROSITE-ProRule" id="PRU00335"/>
    </source>
</evidence>
<keyword evidence="1 2" id="KW-0238">DNA-binding</keyword>
<evidence type="ECO:0000313" key="4">
    <source>
        <dbReference type="EMBL" id="MDA5399917.1"/>
    </source>
</evidence>
<gene>
    <name evidence="4" type="ORF">OQ273_15145</name>
</gene>
<organism evidence="4 5">
    <name type="scientific">Hoeflea prorocentri</name>
    <dbReference type="NCBI Taxonomy" id="1922333"/>
    <lineage>
        <taxon>Bacteria</taxon>
        <taxon>Pseudomonadati</taxon>
        <taxon>Pseudomonadota</taxon>
        <taxon>Alphaproteobacteria</taxon>
        <taxon>Hyphomicrobiales</taxon>
        <taxon>Rhizobiaceae</taxon>
        <taxon>Hoeflea</taxon>
    </lineage>
</organism>